<protein>
    <submittedName>
        <fullName evidence="2">TIGR04219 family outer membrane beta-barrel protein</fullName>
    </submittedName>
</protein>
<gene>
    <name evidence="2" type="ORF">FJM67_03800</name>
</gene>
<proteinExistence type="predicted"/>
<dbReference type="EMBL" id="VFRR01000004">
    <property type="protein sequence ID" value="TPE54764.1"/>
    <property type="molecule type" value="Genomic_DNA"/>
</dbReference>
<accession>A0A501X2S7</accession>
<dbReference type="Proteomes" id="UP000315901">
    <property type="component" value="Unassembled WGS sequence"/>
</dbReference>
<evidence type="ECO:0000313" key="3">
    <source>
        <dbReference type="Proteomes" id="UP000315901"/>
    </source>
</evidence>
<dbReference type="NCBIfam" id="TIGR04219">
    <property type="entry name" value="OMP_w_GlyGly"/>
    <property type="match status" value="1"/>
</dbReference>
<dbReference type="InterPro" id="IPR026387">
    <property type="entry name" value="OMP_w_GlyGly"/>
</dbReference>
<dbReference type="OrthoDB" id="6708408at2"/>
<organism evidence="2 3">
    <name type="scientific">Maribrevibacterium harenarium</name>
    <dbReference type="NCBI Taxonomy" id="2589817"/>
    <lineage>
        <taxon>Bacteria</taxon>
        <taxon>Pseudomonadati</taxon>
        <taxon>Pseudomonadota</taxon>
        <taxon>Gammaproteobacteria</taxon>
        <taxon>Oceanospirillales</taxon>
        <taxon>Oceanospirillaceae</taxon>
        <taxon>Maribrevibacterium</taxon>
    </lineage>
</organism>
<dbReference type="RefSeq" id="WP_140587343.1">
    <property type="nucleotide sequence ID" value="NZ_VFRR01000004.1"/>
</dbReference>
<keyword evidence="1" id="KW-0732">Signal</keyword>
<feature type="chain" id="PRO_5021375263" evidence="1">
    <location>
        <begin position="20"/>
        <end position="221"/>
    </location>
</feature>
<reference evidence="2 3" key="1">
    <citation type="submission" date="2019-06" db="EMBL/GenBank/DDBJ databases">
        <title>A novel bacterium of genus Marinomonas, isolated from coastal sand.</title>
        <authorList>
            <person name="Huang H."/>
            <person name="Mo K."/>
            <person name="Hu Y."/>
        </authorList>
    </citation>
    <scope>NUCLEOTIDE SEQUENCE [LARGE SCALE GENOMIC DNA]</scope>
    <source>
        <strain evidence="2 3">HB171799</strain>
    </source>
</reference>
<keyword evidence="3" id="KW-1185">Reference proteome</keyword>
<feature type="signal peptide" evidence="1">
    <location>
        <begin position="1"/>
        <end position="19"/>
    </location>
</feature>
<name>A0A501X2S7_9GAMM</name>
<evidence type="ECO:0000313" key="2">
    <source>
        <dbReference type="EMBL" id="TPE54764.1"/>
    </source>
</evidence>
<evidence type="ECO:0000256" key="1">
    <source>
        <dbReference type="SAM" id="SignalP"/>
    </source>
</evidence>
<comment type="caution">
    <text evidence="2">The sequence shown here is derived from an EMBL/GenBank/DDBJ whole genome shotgun (WGS) entry which is preliminary data.</text>
</comment>
<sequence>MKKALIASSIILAAGAANADVIGLTAEAGYYMPDATFTGKILNTESNPSMSAESSMYYGVAFEHPVPVIPNVRVQGVTFDTKASGSEDTSLKIDTTDYTAYYELPVILPWLELDVGFTLRAMDVDMRVKGASESGSVVLPTGYVAGYVHIPGLPLSIGGELKTLSIGDSSLTDTTIKVKYESPFFVGVEAGYRNANMTLDTDDFYTEADFSGAYIGAFVDF</sequence>
<dbReference type="AlphaFoldDB" id="A0A501X2S7"/>